<keyword evidence="6" id="KW-0288">FMN</keyword>
<dbReference type="GO" id="GO:0006537">
    <property type="term" value="P:glutamate biosynthetic process"/>
    <property type="evidence" value="ECO:0007669"/>
    <property type="project" value="UniProtKB-KW"/>
</dbReference>
<keyword evidence="7" id="KW-0479">Metal-binding</keyword>
<comment type="cofactor">
    <cofactor evidence="2">
        <name>[3Fe-4S] cluster</name>
        <dbReference type="ChEBI" id="CHEBI:21137"/>
    </cofactor>
</comment>
<evidence type="ECO:0000256" key="3">
    <source>
        <dbReference type="ARBA" id="ARBA00009716"/>
    </source>
</evidence>
<keyword evidence="13" id="KW-0003">3Fe-4S</keyword>
<feature type="domain" description="Glutamine amidotransferase type-2" evidence="17">
    <location>
        <begin position="128"/>
        <end position="186"/>
    </location>
</feature>
<evidence type="ECO:0000256" key="8">
    <source>
        <dbReference type="ARBA" id="ARBA00022962"/>
    </source>
</evidence>
<dbReference type="PANTHER" id="PTHR11938:SF133">
    <property type="entry name" value="GLUTAMATE SYNTHASE (NADH)"/>
    <property type="match status" value="1"/>
</dbReference>
<proteinExistence type="inferred from homology"/>
<dbReference type="GO" id="GO:0046872">
    <property type="term" value="F:metal ion binding"/>
    <property type="evidence" value="ECO:0007669"/>
    <property type="project" value="UniProtKB-KW"/>
</dbReference>
<comment type="cofactor">
    <cofactor evidence="1">
        <name>FMN</name>
        <dbReference type="ChEBI" id="CHEBI:58210"/>
    </cofactor>
</comment>
<protein>
    <recommendedName>
        <fullName evidence="15">glutamate synthase (ferredoxin)</fullName>
        <ecNumber evidence="15">1.4.7.1</ecNumber>
    </recommendedName>
</protein>
<dbReference type="Proteomes" id="UP001562425">
    <property type="component" value="Unassembled WGS sequence"/>
</dbReference>
<dbReference type="AlphaFoldDB" id="A0ABD1D2M6"/>
<dbReference type="GO" id="GO:0051538">
    <property type="term" value="F:3 iron, 4 sulfur cluster binding"/>
    <property type="evidence" value="ECO:0007669"/>
    <property type="project" value="UniProtKB-KW"/>
</dbReference>
<dbReference type="PROSITE" id="PS51278">
    <property type="entry name" value="GATASE_TYPE_2"/>
    <property type="match status" value="1"/>
</dbReference>
<accession>A0ABD1D2M6</accession>
<comment type="similarity">
    <text evidence="3">Belongs to the glutamate synthase family.</text>
</comment>
<keyword evidence="19" id="KW-1185">Reference proteome</keyword>
<name>A0ABD1D2M6_CULPP</name>
<evidence type="ECO:0000256" key="16">
    <source>
        <dbReference type="SAM" id="MobiDB-lite"/>
    </source>
</evidence>
<gene>
    <name evidence="18" type="ORF">pipiens_012387</name>
</gene>
<dbReference type="InterPro" id="IPR050711">
    <property type="entry name" value="ET-N_metabolism_enzyme"/>
</dbReference>
<sequence length="186" mass="20506">MLANSDKKMAPRRATAQHKFCQPGRVRSSAQEPLLITRIISVCDATRTTSGFPSERERNKEQIFRPRTCRMAPPNNEFTAAQVIVSRGEKDEVREQCQQQDATKPVANDWDAPAAQGLYDPQNEHEACGVGFIVSIEGKANHKILRDAQTLAIRMNHRGACACDNDTGDGAGVCTSIPHALYSKEL</sequence>
<evidence type="ECO:0000256" key="2">
    <source>
        <dbReference type="ARBA" id="ARBA00001927"/>
    </source>
</evidence>
<evidence type="ECO:0000256" key="6">
    <source>
        <dbReference type="ARBA" id="ARBA00022643"/>
    </source>
</evidence>
<dbReference type="PANTHER" id="PTHR11938">
    <property type="entry name" value="FAD NADPH DEHYDROGENASE/OXIDOREDUCTASE"/>
    <property type="match status" value="1"/>
</dbReference>
<comment type="caution">
    <text evidence="18">The sequence shown here is derived from an EMBL/GenBank/DDBJ whole genome shotgun (WGS) entry which is preliminary data.</text>
</comment>
<dbReference type="GO" id="GO:0016041">
    <property type="term" value="F:glutamate synthase (ferredoxin) activity"/>
    <property type="evidence" value="ECO:0007669"/>
    <property type="project" value="UniProtKB-EC"/>
</dbReference>
<feature type="region of interest" description="Disordered" evidence="16">
    <location>
        <begin position="1"/>
        <end position="27"/>
    </location>
</feature>
<evidence type="ECO:0000256" key="9">
    <source>
        <dbReference type="ARBA" id="ARBA00023002"/>
    </source>
</evidence>
<keyword evidence="4" id="KW-0028">Amino-acid biosynthesis</keyword>
<dbReference type="InterPro" id="IPR017932">
    <property type="entry name" value="GATase_2_dom"/>
</dbReference>
<evidence type="ECO:0000256" key="10">
    <source>
        <dbReference type="ARBA" id="ARBA00023004"/>
    </source>
</evidence>
<evidence type="ECO:0000256" key="4">
    <source>
        <dbReference type="ARBA" id="ARBA00022605"/>
    </source>
</evidence>
<keyword evidence="9" id="KW-0560">Oxidoreductase</keyword>
<keyword evidence="8" id="KW-0315">Glutamine amidotransferase</keyword>
<evidence type="ECO:0000256" key="13">
    <source>
        <dbReference type="ARBA" id="ARBA00023291"/>
    </source>
</evidence>
<evidence type="ECO:0000313" key="19">
    <source>
        <dbReference type="Proteomes" id="UP001562425"/>
    </source>
</evidence>
<evidence type="ECO:0000256" key="12">
    <source>
        <dbReference type="ARBA" id="ARBA00023164"/>
    </source>
</evidence>
<dbReference type="Gene3D" id="3.60.20.10">
    <property type="entry name" value="Glutamine Phosphoribosylpyrophosphate, subunit 1, domain 1"/>
    <property type="match status" value="1"/>
</dbReference>
<dbReference type="EMBL" id="JBEHCU010007896">
    <property type="protein sequence ID" value="KAL1390380.1"/>
    <property type="molecule type" value="Genomic_DNA"/>
</dbReference>
<keyword evidence="10" id="KW-0408">Iron</keyword>
<keyword evidence="11" id="KW-0411">Iron-sulfur</keyword>
<evidence type="ECO:0000256" key="1">
    <source>
        <dbReference type="ARBA" id="ARBA00001917"/>
    </source>
</evidence>
<dbReference type="InterPro" id="IPR029055">
    <property type="entry name" value="Ntn_hydrolases_N"/>
</dbReference>
<evidence type="ECO:0000313" key="18">
    <source>
        <dbReference type="EMBL" id="KAL1390380.1"/>
    </source>
</evidence>
<comment type="pathway">
    <text evidence="14">Amino-acid biosynthesis; L-glutamate biosynthesis via GLT pathway; L-glutamate from 2-oxoglutarate and L-glutamine (ferredoxin route): step 1/1.</text>
</comment>
<evidence type="ECO:0000256" key="15">
    <source>
        <dbReference type="ARBA" id="ARBA00039085"/>
    </source>
</evidence>
<evidence type="ECO:0000259" key="17">
    <source>
        <dbReference type="PROSITE" id="PS51278"/>
    </source>
</evidence>
<evidence type="ECO:0000256" key="5">
    <source>
        <dbReference type="ARBA" id="ARBA00022630"/>
    </source>
</evidence>
<dbReference type="Pfam" id="PF00310">
    <property type="entry name" value="GATase_2"/>
    <property type="match status" value="1"/>
</dbReference>
<dbReference type="SUPFAM" id="SSF56235">
    <property type="entry name" value="N-terminal nucleophile aminohydrolases (Ntn hydrolases)"/>
    <property type="match status" value="1"/>
</dbReference>
<evidence type="ECO:0000256" key="7">
    <source>
        <dbReference type="ARBA" id="ARBA00022723"/>
    </source>
</evidence>
<evidence type="ECO:0000256" key="11">
    <source>
        <dbReference type="ARBA" id="ARBA00023014"/>
    </source>
</evidence>
<reference evidence="18 19" key="1">
    <citation type="submission" date="2024-05" db="EMBL/GenBank/DDBJ databases">
        <title>Culex pipiens pipiens assembly and annotation.</title>
        <authorList>
            <person name="Alout H."/>
            <person name="Durand T."/>
        </authorList>
    </citation>
    <scope>NUCLEOTIDE SEQUENCE [LARGE SCALE GENOMIC DNA]</scope>
    <source>
        <strain evidence="18">HA-2024</strain>
        <tissue evidence="18">Whole body</tissue>
    </source>
</reference>
<organism evidence="18 19">
    <name type="scientific">Culex pipiens pipiens</name>
    <name type="common">Northern house mosquito</name>
    <dbReference type="NCBI Taxonomy" id="38569"/>
    <lineage>
        <taxon>Eukaryota</taxon>
        <taxon>Metazoa</taxon>
        <taxon>Ecdysozoa</taxon>
        <taxon>Arthropoda</taxon>
        <taxon>Hexapoda</taxon>
        <taxon>Insecta</taxon>
        <taxon>Pterygota</taxon>
        <taxon>Neoptera</taxon>
        <taxon>Endopterygota</taxon>
        <taxon>Diptera</taxon>
        <taxon>Nematocera</taxon>
        <taxon>Culicoidea</taxon>
        <taxon>Culicidae</taxon>
        <taxon>Culicinae</taxon>
        <taxon>Culicini</taxon>
        <taxon>Culex</taxon>
        <taxon>Culex</taxon>
    </lineage>
</organism>
<evidence type="ECO:0000256" key="14">
    <source>
        <dbReference type="ARBA" id="ARBA00037928"/>
    </source>
</evidence>
<dbReference type="EC" id="1.4.7.1" evidence="15"/>
<keyword evidence="12" id="KW-0314">Glutamate biosynthesis</keyword>
<keyword evidence="5" id="KW-0285">Flavoprotein</keyword>